<comment type="caution">
    <text evidence="1">The sequence shown here is derived from an EMBL/GenBank/DDBJ whole genome shotgun (WGS) entry which is preliminary data.</text>
</comment>
<accession>A0A1B7Y8N7</accession>
<dbReference type="KEGG" id="chig:CH63R_07196"/>
<evidence type="ECO:0000313" key="1">
    <source>
        <dbReference type="EMBL" id="OBR08431.1"/>
    </source>
</evidence>
<keyword evidence="2" id="KW-1185">Reference proteome</keyword>
<dbReference type="AlphaFoldDB" id="A0A1B7Y8N7"/>
<evidence type="ECO:0000313" key="2">
    <source>
        <dbReference type="Proteomes" id="UP000092177"/>
    </source>
</evidence>
<sequence length="117" mass="12174">MSSNISCPDASTLPTFDDLSGLPRNVSVGFVPVGRNGSHEAMSSCCSPEAVNVASDCYYWCELPTDGLNGFASCLVRRGMAKGIVGVHASSAASSTTGRNLTGLILWALFVTSALRL</sequence>
<dbReference type="Proteomes" id="UP000092177">
    <property type="component" value="Chromosome 5"/>
</dbReference>
<reference evidence="2" key="1">
    <citation type="journal article" date="2017" name="BMC Genomics">
        <title>Gapless genome assembly of Colletotrichum higginsianum reveals chromosome structure and association of transposable elements with secondary metabolite gene clusters.</title>
        <authorList>
            <person name="Dallery J.-F."/>
            <person name="Lapalu N."/>
            <person name="Zampounis A."/>
            <person name="Pigne S."/>
            <person name="Luyten I."/>
            <person name="Amselem J."/>
            <person name="Wittenberg A.H.J."/>
            <person name="Zhou S."/>
            <person name="de Queiroz M.V."/>
            <person name="Robin G.P."/>
            <person name="Auger A."/>
            <person name="Hainaut M."/>
            <person name="Henrissat B."/>
            <person name="Kim K.-T."/>
            <person name="Lee Y.-H."/>
            <person name="Lespinet O."/>
            <person name="Schwartz D.C."/>
            <person name="Thon M.R."/>
            <person name="O'Connell R.J."/>
        </authorList>
    </citation>
    <scope>NUCLEOTIDE SEQUENCE [LARGE SCALE GENOMIC DNA]</scope>
    <source>
        <strain evidence="2">IMI 349063</strain>
    </source>
</reference>
<proteinExistence type="predicted"/>
<dbReference type="EMBL" id="LTAN01000005">
    <property type="protein sequence ID" value="OBR08431.1"/>
    <property type="molecule type" value="Genomic_DNA"/>
</dbReference>
<dbReference type="VEuPathDB" id="FungiDB:CH63R_07196"/>
<gene>
    <name evidence="1" type="ORF">CH63R_07196</name>
</gene>
<name>A0A1B7Y8N7_COLHI</name>
<dbReference type="RefSeq" id="XP_018156949.1">
    <property type="nucleotide sequence ID" value="XM_018302171.1"/>
</dbReference>
<protein>
    <submittedName>
        <fullName evidence="1">Oxidoreductase family protein</fullName>
    </submittedName>
</protein>
<dbReference type="GeneID" id="28866278"/>
<dbReference type="OrthoDB" id="4840661at2759"/>
<organism evidence="1 2">
    <name type="scientific">Colletotrichum higginsianum (strain IMI 349063)</name>
    <name type="common">Crucifer anthracnose fungus</name>
    <dbReference type="NCBI Taxonomy" id="759273"/>
    <lineage>
        <taxon>Eukaryota</taxon>
        <taxon>Fungi</taxon>
        <taxon>Dikarya</taxon>
        <taxon>Ascomycota</taxon>
        <taxon>Pezizomycotina</taxon>
        <taxon>Sordariomycetes</taxon>
        <taxon>Hypocreomycetidae</taxon>
        <taxon>Glomerellales</taxon>
        <taxon>Glomerellaceae</taxon>
        <taxon>Colletotrichum</taxon>
        <taxon>Colletotrichum destructivum species complex</taxon>
    </lineage>
</organism>